<organism evidence="1 2">
    <name type="scientific">Smallanthus sonchifolius</name>
    <dbReference type="NCBI Taxonomy" id="185202"/>
    <lineage>
        <taxon>Eukaryota</taxon>
        <taxon>Viridiplantae</taxon>
        <taxon>Streptophyta</taxon>
        <taxon>Embryophyta</taxon>
        <taxon>Tracheophyta</taxon>
        <taxon>Spermatophyta</taxon>
        <taxon>Magnoliopsida</taxon>
        <taxon>eudicotyledons</taxon>
        <taxon>Gunneridae</taxon>
        <taxon>Pentapetalae</taxon>
        <taxon>asterids</taxon>
        <taxon>campanulids</taxon>
        <taxon>Asterales</taxon>
        <taxon>Asteraceae</taxon>
        <taxon>Asteroideae</taxon>
        <taxon>Heliantheae alliance</taxon>
        <taxon>Millerieae</taxon>
        <taxon>Smallanthus</taxon>
    </lineage>
</organism>
<name>A0ACB9JLZ2_9ASTR</name>
<protein>
    <submittedName>
        <fullName evidence="1">Uncharacterized protein</fullName>
    </submittedName>
</protein>
<reference evidence="1 2" key="2">
    <citation type="journal article" date="2022" name="Mol. Ecol. Resour.">
        <title>The genomes of chicory, endive, great burdock and yacon provide insights into Asteraceae paleo-polyploidization history and plant inulin production.</title>
        <authorList>
            <person name="Fan W."/>
            <person name="Wang S."/>
            <person name="Wang H."/>
            <person name="Wang A."/>
            <person name="Jiang F."/>
            <person name="Liu H."/>
            <person name="Zhao H."/>
            <person name="Xu D."/>
            <person name="Zhang Y."/>
        </authorList>
    </citation>
    <scope>NUCLEOTIDE SEQUENCE [LARGE SCALE GENOMIC DNA]</scope>
    <source>
        <strain evidence="2">cv. Yunnan</strain>
        <tissue evidence="1">Leaves</tissue>
    </source>
</reference>
<evidence type="ECO:0000313" key="2">
    <source>
        <dbReference type="Proteomes" id="UP001056120"/>
    </source>
</evidence>
<proteinExistence type="predicted"/>
<keyword evidence="2" id="KW-1185">Reference proteome</keyword>
<evidence type="ECO:0000313" key="1">
    <source>
        <dbReference type="EMBL" id="KAI3820765.1"/>
    </source>
</evidence>
<accession>A0ACB9JLZ2</accession>
<reference evidence="2" key="1">
    <citation type="journal article" date="2022" name="Mol. Ecol. Resour.">
        <title>The genomes of chicory, endive, great burdock and yacon provide insights into Asteraceae palaeo-polyploidization history and plant inulin production.</title>
        <authorList>
            <person name="Fan W."/>
            <person name="Wang S."/>
            <person name="Wang H."/>
            <person name="Wang A."/>
            <person name="Jiang F."/>
            <person name="Liu H."/>
            <person name="Zhao H."/>
            <person name="Xu D."/>
            <person name="Zhang Y."/>
        </authorList>
    </citation>
    <scope>NUCLEOTIDE SEQUENCE [LARGE SCALE GENOMIC DNA]</scope>
    <source>
        <strain evidence="2">cv. Yunnan</strain>
    </source>
</reference>
<comment type="caution">
    <text evidence="1">The sequence shown here is derived from an EMBL/GenBank/DDBJ whole genome shotgun (WGS) entry which is preliminary data.</text>
</comment>
<dbReference type="Proteomes" id="UP001056120">
    <property type="component" value="Linkage Group LG03"/>
</dbReference>
<gene>
    <name evidence="1" type="ORF">L1987_08313</name>
</gene>
<dbReference type="EMBL" id="CM042020">
    <property type="protein sequence ID" value="KAI3820765.1"/>
    <property type="molecule type" value="Genomic_DNA"/>
</dbReference>
<sequence>MEYRYLVAVNAIAFTYAAFQAIDYTYLLVYQTHIVTYPLRYHFDFLIDQILAYLLISSSSSAATRVDDWVFNWGKDEFTKMACASVVMSFLAFLGFAFSSVISGYNLCDQNPI</sequence>